<dbReference type="Proteomes" id="UP000269721">
    <property type="component" value="Unassembled WGS sequence"/>
</dbReference>
<evidence type="ECO:0000313" key="1">
    <source>
        <dbReference type="EMBL" id="RKO90004.1"/>
    </source>
</evidence>
<gene>
    <name evidence="1" type="ORF">BDK51DRAFT_38894</name>
</gene>
<evidence type="ECO:0000313" key="2">
    <source>
        <dbReference type="Proteomes" id="UP000269721"/>
    </source>
</evidence>
<reference evidence="2" key="1">
    <citation type="journal article" date="2018" name="Nat. Microbiol.">
        <title>Leveraging single-cell genomics to expand the fungal tree of life.</title>
        <authorList>
            <person name="Ahrendt S.R."/>
            <person name="Quandt C.A."/>
            <person name="Ciobanu D."/>
            <person name="Clum A."/>
            <person name="Salamov A."/>
            <person name="Andreopoulos B."/>
            <person name="Cheng J.F."/>
            <person name="Woyke T."/>
            <person name="Pelin A."/>
            <person name="Henrissat B."/>
            <person name="Reynolds N.K."/>
            <person name="Benny G.L."/>
            <person name="Smith M.E."/>
            <person name="James T.Y."/>
            <person name="Grigoriev I.V."/>
        </authorList>
    </citation>
    <scope>NUCLEOTIDE SEQUENCE [LARGE SCALE GENOMIC DNA]</scope>
</reference>
<dbReference type="AlphaFoldDB" id="A0A4P9WBY1"/>
<accession>A0A4P9WBY1</accession>
<proteinExistence type="predicted"/>
<organism evidence="1 2">
    <name type="scientific">Blyttiomyces helicus</name>
    <dbReference type="NCBI Taxonomy" id="388810"/>
    <lineage>
        <taxon>Eukaryota</taxon>
        <taxon>Fungi</taxon>
        <taxon>Fungi incertae sedis</taxon>
        <taxon>Chytridiomycota</taxon>
        <taxon>Chytridiomycota incertae sedis</taxon>
        <taxon>Chytridiomycetes</taxon>
        <taxon>Chytridiomycetes incertae sedis</taxon>
        <taxon>Blyttiomyces</taxon>
    </lineage>
</organism>
<sequence length="230" mass="24575">MSPAAANYTIVNNNNSTGLATHSPIPAWILDHLAATLPKKHNTTTAPSAPHVPPDDQTLSLRTRLAARLVPFLPPAPNPAAHLSVLLLTARAAIPQTAPCSPDCQSLLRGLTAVEAVEAFRRVRVRSLLEGLDACPVDSERLNGVDARLGGLFEKAVLALRRMITAYLDTTLRFLTDYLKTLDCPSCGTLRCRGLADGLTVVEKVSDKERGGAVSLRGAPLAHRPPYPLS</sequence>
<name>A0A4P9WBY1_9FUNG</name>
<keyword evidence="2" id="KW-1185">Reference proteome</keyword>
<dbReference type="EMBL" id="KZ995773">
    <property type="protein sequence ID" value="RKO90004.1"/>
    <property type="molecule type" value="Genomic_DNA"/>
</dbReference>
<protein>
    <submittedName>
        <fullName evidence="1">Uncharacterized protein</fullName>
    </submittedName>
</protein>